<feature type="domain" description="NlpC/P60" evidence="5">
    <location>
        <begin position="58"/>
        <end position="182"/>
    </location>
</feature>
<proteinExistence type="inferred from homology"/>
<evidence type="ECO:0000313" key="7">
    <source>
        <dbReference type="Proteomes" id="UP000824264"/>
    </source>
</evidence>
<dbReference type="InterPro" id="IPR000064">
    <property type="entry name" value="NLP_P60_dom"/>
</dbReference>
<keyword evidence="2" id="KW-0645">Protease</keyword>
<dbReference type="PROSITE" id="PS51935">
    <property type="entry name" value="NLPC_P60"/>
    <property type="match status" value="1"/>
</dbReference>
<protein>
    <submittedName>
        <fullName evidence="6">C40 family peptidase</fullName>
    </submittedName>
</protein>
<dbReference type="Pfam" id="PF00877">
    <property type="entry name" value="NLPC_P60"/>
    <property type="match status" value="1"/>
</dbReference>
<dbReference type="AlphaFoldDB" id="A0A9D1R0E0"/>
<accession>A0A9D1R0E0</accession>
<dbReference type="GO" id="GO:0006508">
    <property type="term" value="P:proteolysis"/>
    <property type="evidence" value="ECO:0007669"/>
    <property type="project" value="UniProtKB-KW"/>
</dbReference>
<name>A0A9D1R0E0_9BACT</name>
<reference evidence="6" key="1">
    <citation type="journal article" date="2021" name="PeerJ">
        <title>Extensive microbial diversity within the chicken gut microbiome revealed by metagenomics and culture.</title>
        <authorList>
            <person name="Gilroy R."/>
            <person name="Ravi A."/>
            <person name="Getino M."/>
            <person name="Pursley I."/>
            <person name="Horton D.L."/>
            <person name="Alikhan N.F."/>
            <person name="Baker D."/>
            <person name="Gharbi K."/>
            <person name="Hall N."/>
            <person name="Watson M."/>
            <person name="Adriaenssens E.M."/>
            <person name="Foster-Nyarko E."/>
            <person name="Jarju S."/>
            <person name="Secka A."/>
            <person name="Antonio M."/>
            <person name="Oren A."/>
            <person name="Chaudhuri R.R."/>
            <person name="La Ragione R."/>
            <person name="Hildebrand F."/>
            <person name="Pallen M.J."/>
        </authorList>
    </citation>
    <scope>NUCLEOTIDE SEQUENCE</scope>
    <source>
        <strain evidence="6">ChiSxjej5B17-1746</strain>
    </source>
</reference>
<keyword evidence="4" id="KW-0788">Thiol protease</keyword>
<dbReference type="InterPro" id="IPR051202">
    <property type="entry name" value="Peptidase_C40"/>
</dbReference>
<gene>
    <name evidence="6" type="ORF">H9874_05140</name>
</gene>
<dbReference type="InterPro" id="IPR038765">
    <property type="entry name" value="Papain-like_cys_pep_sf"/>
</dbReference>
<dbReference type="PANTHER" id="PTHR47053:SF1">
    <property type="entry name" value="MUREIN DD-ENDOPEPTIDASE MEPH-RELATED"/>
    <property type="match status" value="1"/>
</dbReference>
<evidence type="ECO:0000256" key="4">
    <source>
        <dbReference type="ARBA" id="ARBA00022807"/>
    </source>
</evidence>
<dbReference type="EMBL" id="DXGI01000184">
    <property type="protein sequence ID" value="HIW78515.1"/>
    <property type="molecule type" value="Genomic_DNA"/>
</dbReference>
<evidence type="ECO:0000259" key="5">
    <source>
        <dbReference type="PROSITE" id="PS51935"/>
    </source>
</evidence>
<evidence type="ECO:0000313" key="6">
    <source>
        <dbReference type="EMBL" id="HIW78515.1"/>
    </source>
</evidence>
<organism evidence="6 7">
    <name type="scientific">Candidatus Bilophila faecipullorum</name>
    <dbReference type="NCBI Taxonomy" id="2838482"/>
    <lineage>
        <taxon>Bacteria</taxon>
        <taxon>Pseudomonadati</taxon>
        <taxon>Thermodesulfobacteriota</taxon>
        <taxon>Desulfovibrionia</taxon>
        <taxon>Desulfovibrionales</taxon>
        <taxon>Desulfovibrionaceae</taxon>
        <taxon>Bilophila</taxon>
    </lineage>
</organism>
<comment type="caution">
    <text evidence="6">The sequence shown here is derived from an EMBL/GenBank/DDBJ whole genome shotgun (WGS) entry which is preliminary data.</text>
</comment>
<evidence type="ECO:0000256" key="3">
    <source>
        <dbReference type="ARBA" id="ARBA00022801"/>
    </source>
</evidence>
<dbReference type="PANTHER" id="PTHR47053">
    <property type="entry name" value="MUREIN DD-ENDOPEPTIDASE MEPH-RELATED"/>
    <property type="match status" value="1"/>
</dbReference>
<reference evidence="6" key="2">
    <citation type="submission" date="2021-04" db="EMBL/GenBank/DDBJ databases">
        <authorList>
            <person name="Gilroy R."/>
        </authorList>
    </citation>
    <scope>NUCLEOTIDE SEQUENCE</scope>
    <source>
        <strain evidence="6">ChiSxjej5B17-1746</strain>
    </source>
</reference>
<comment type="similarity">
    <text evidence="1">Belongs to the peptidase C40 family.</text>
</comment>
<keyword evidence="3" id="KW-0378">Hydrolase</keyword>
<sequence length="183" mass="19884">MIYHKNMKGGAVTFGFRTGAACRLAVLAALFCLAVLLSGCGRKHISAPSLGSGTVQDASLGARVAQTARSQVGVHYRLGGTTPRGFDCSGLIWWAYRQHGINVPRVTDAQARAGRAVGRGAPLRPGDILVFDTKRGRTGLHTGLYTGGGRFVHSPTSGKRVREDQLEQEYWKKRLIRVRRVVR</sequence>
<evidence type="ECO:0000256" key="2">
    <source>
        <dbReference type="ARBA" id="ARBA00022670"/>
    </source>
</evidence>
<dbReference type="Gene3D" id="3.90.1720.10">
    <property type="entry name" value="endopeptidase domain like (from Nostoc punctiforme)"/>
    <property type="match status" value="1"/>
</dbReference>
<dbReference type="GO" id="GO:0008234">
    <property type="term" value="F:cysteine-type peptidase activity"/>
    <property type="evidence" value="ECO:0007669"/>
    <property type="project" value="UniProtKB-KW"/>
</dbReference>
<dbReference type="Proteomes" id="UP000824264">
    <property type="component" value="Unassembled WGS sequence"/>
</dbReference>
<dbReference type="SUPFAM" id="SSF54001">
    <property type="entry name" value="Cysteine proteinases"/>
    <property type="match status" value="1"/>
</dbReference>
<evidence type="ECO:0000256" key="1">
    <source>
        <dbReference type="ARBA" id="ARBA00007074"/>
    </source>
</evidence>